<dbReference type="STRING" id="348151.IV55_GL001515"/>
<proteinExistence type="predicted"/>
<dbReference type="Pfam" id="PF00313">
    <property type="entry name" value="CSD"/>
    <property type="match status" value="1"/>
</dbReference>
<dbReference type="InterPro" id="IPR011129">
    <property type="entry name" value="CSD"/>
</dbReference>
<dbReference type="PRINTS" id="PR00050">
    <property type="entry name" value="COLDSHOCK"/>
</dbReference>
<comment type="caution">
    <text evidence="6">The sequence shown here is derived from an EMBL/GenBank/DDBJ whole genome shotgun (WGS) entry which is preliminary data.</text>
</comment>
<dbReference type="InterPro" id="IPR002059">
    <property type="entry name" value="CSP_DNA-bd"/>
</dbReference>
<dbReference type="PANTHER" id="PTHR11544">
    <property type="entry name" value="COLD SHOCK DOMAIN CONTAINING PROTEINS"/>
    <property type="match status" value="1"/>
</dbReference>
<dbReference type="InterPro" id="IPR012156">
    <property type="entry name" value="Cold_shock_CspA"/>
</dbReference>
<dbReference type="AlphaFoldDB" id="A0A0R2LCM8"/>
<evidence type="ECO:0000256" key="2">
    <source>
        <dbReference type="ARBA" id="ARBA00022490"/>
    </source>
</evidence>
<dbReference type="InterPro" id="IPR019844">
    <property type="entry name" value="CSD_CS"/>
</dbReference>
<sequence length="80" mass="8533">MAKLTDGREHGTVKTFDKDKGFGFIEVVGNPDVFVHFSAIDEAGYKTLEPGEAVDFVVVEGVRGPQAAKVTKHVDGGLEA</sequence>
<evidence type="ECO:0000313" key="8">
    <source>
        <dbReference type="Proteomes" id="UP000321429"/>
    </source>
</evidence>
<dbReference type="SUPFAM" id="SSF50249">
    <property type="entry name" value="Nucleic acid-binding proteins"/>
    <property type="match status" value="1"/>
</dbReference>
<keyword evidence="7" id="KW-1185">Reference proteome</keyword>
<dbReference type="RefSeq" id="WP_057809884.1">
    <property type="nucleotide sequence ID" value="NZ_BJUD01000002.1"/>
</dbReference>
<dbReference type="EMBL" id="JQCB01000005">
    <property type="protein sequence ID" value="KRN96132.1"/>
    <property type="molecule type" value="Genomic_DNA"/>
</dbReference>
<dbReference type="GO" id="GO:0003676">
    <property type="term" value="F:nucleic acid binding"/>
    <property type="evidence" value="ECO:0007669"/>
    <property type="project" value="InterPro"/>
</dbReference>
<dbReference type="InterPro" id="IPR012340">
    <property type="entry name" value="NA-bd_OB-fold"/>
</dbReference>
<dbReference type="Gene3D" id="6.20.370.130">
    <property type="match status" value="1"/>
</dbReference>
<dbReference type="EMBL" id="BJUD01000002">
    <property type="protein sequence ID" value="GEK27944.1"/>
    <property type="molecule type" value="Genomic_DNA"/>
</dbReference>
<dbReference type="SMART" id="SM00357">
    <property type="entry name" value="CSP"/>
    <property type="match status" value="1"/>
</dbReference>
<evidence type="ECO:0000256" key="1">
    <source>
        <dbReference type="ARBA" id="ARBA00004496"/>
    </source>
</evidence>
<protein>
    <submittedName>
        <fullName evidence="5">Cold-shock protein</fullName>
    </submittedName>
</protein>
<dbReference type="GO" id="GO:0005737">
    <property type="term" value="C:cytoplasm"/>
    <property type="evidence" value="ECO:0007669"/>
    <property type="project" value="UniProtKB-SubCell"/>
</dbReference>
<reference evidence="6 7" key="1">
    <citation type="journal article" date="2015" name="Genome Announc.">
        <title>Expanding the biotechnology potential of lactobacilli through comparative genomics of 213 strains and associated genera.</title>
        <authorList>
            <person name="Sun Z."/>
            <person name="Harris H.M."/>
            <person name="McCann A."/>
            <person name="Guo C."/>
            <person name="Argimon S."/>
            <person name="Zhang W."/>
            <person name="Yang X."/>
            <person name="Jeffery I.B."/>
            <person name="Cooney J.C."/>
            <person name="Kagawa T.F."/>
            <person name="Liu W."/>
            <person name="Song Y."/>
            <person name="Salvetti E."/>
            <person name="Wrobel A."/>
            <person name="Rasinkangas P."/>
            <person name="Parkhill J."/>
            <person name="Rea M.C."/>
            <person name="O'Sullivan O."/>
            <person name="Ritari J."/>
            <person name="Douillard F.P."/>
            <person name="Paul Ross R."/>
            <person name="Yang R."/>
            <person name="Briner A.E."/>
            <person name="Felis G.E."/>
            <person name="de Vos W.M."/>
            <person name="Barrangou R."/>
            <person name="Klaenhammer T.R."/>
            <person name="Caufield P.W."/>
            <person name="Cui Y."/>
            <person name="Zhang H."/>
            <person name="O'Toole P.W."/>
        </authorList>
    </citation>
    <scope>NUCLEOTIDE SEQUENCE [LARGE SCALE GENOMIC DNA]</scope>
    <source>
        <strain evidence="6 7">DSM 22696</strain>
    </source>
</reference>
<reference evidence="5 8" key="2">
    <citation type="submission" date="2019-07" db="EMBL/GenBank/DDBJ databases">
        <title>Whole genome shotgun sequence of Lactobacillus siliginis NBRC 101315.</title>
        <authorList>
            <person name="Hosoyama A."/>
            <person name="Uohara A."/>
            <person name="Ohji S."/>
            <person name="Ichikawa N."/>
        </authorList>
    </citation>
    <scope>NUCLEOTIDE SEQUENCE [LARGE SCALE GENOMIC DNA]</scope>
    <source>
        <strain evidence="5 8">NBRC 101315</strain>
    </source>
</reference>
<dbReference type="PROSITE" id="PS00352">
    <property type="entry name" value="CSD_1"/>
    <property type="match status" value="1"/>
</dbReference>
<feature type="domain" description="CSD" evidence="4">
    <location>
        <begin position="8"/>
        <end position="72"/>
    </location>
</feature>
<evidence type="ECO:0000256" key="3">
    <source>
        <dbReference type="RuleBase" id="RU000408"/>
    </source>
</evidence>
<evidence type="ECO:0000313" key="5">
    <source>
        <dbReference type="EMBL" id="GEK27944.1"/>
    </source>
</evidence>
<comment type="subcellular location">
    <subcellularLocation>
        <location evidence="1 3">Cytoplasm</location>
    </subcellularLocation>
</comment>
<dbReference type="PROSITE" id="PS51857">
    <property type="entry name" value="CSD_2"/>
    <property type="match status" value="1"/>
</dbReference>
<organism evidence="6 7">
    <name type="scientific">Furfurilactobacillus siliginis</name>
    <dbReference type="NCBI Taxonomy" id="348151"/>
    <lineage>
        <taxon>Bacteria</taxon>
        <taxon>Bacillati</taxon>
        <taxon>Bacillota</taxon>
        <taxon>Bacilli</taxon>
        <taxon>Lactobacillales</taxon>
        <taxon>Lactobacillaceae</taxon>
        <taxon>Furfurilactobacillus</taxon>
    </lineage>
</organism>
<accession>A0A0R2LCM8</accession>
<dbReference type="Gene3D" id="2.40.50.140">
    <property type="entry name" value="Nucleic acid-binding proteins"/>
    <property type="match status" value="1"/>
</dbReference>
<evidence type="ECO:0000259" key="4">
    <source>
        <dbReference type="PROSITE" id="PS51857"/>
    </source>
</evidence>
<evidence type="ECO:0000313" key="7">
    <source>
        <dbReference type="Proteomes" id="UP000051139"/>
    </source>
</evidence>
<keyword evidence="2" id="KW-0963">Cytoplasm</keyword>
<evidence type="ECO:0000313" key="6">
    <source>
        <dbReference type="EMBL" id="KRN96132.1"/>
    </source>
</evidence>
<dbReference type="CDD" id="cd04458">
    <property type="entry name" value="CSP_CDS"/>
    <property type="match status" value="1"/>
</dbReference>
<dbReference type="PATRIC" id="fig|348151.3.peg.1562"/>
<dbReference type="PIRSF" id="PIRSF002599">
    <property type="entry name" value="Cold_shock_A"/>
    <property type="match status" value="1"/>
</dbReference>
<dbReference type="InterPro" id="IPR050181">
    <property type="entry name" value="Cold_shock_domain"/>
</dbReference>
<dbReference type="OrthoDB" id="9805039at2"/>
<gene>
    <name evidence="6" type="ORF">IV55_GL001515</name>
    <name evidence="5" type="ORF">LSI01_02550</name>
</gene>
<name>A0A0R2LCM8_9LACO</name>
<dbReference type="Proteomes" id="UP000051139">
    <property type="component" value="Unassembled WGS sequence"/>
</dbReference>
<dbReference type="Proteomes" id="UP000321429">
    <property type="component" value="Unassembled WGS sequence"/>
</dbReference>